<dbReference type="PANTHER" id="PTHR38643:SF1">
    <property type="entry name" value="PURINE NUCLEOSIDE PERMEASE C285.05-RELATED"/>
    <property type="match status" value="1"/>
</dbReference>
<dbReference type="AlphaFoldDB" id="A0A4Q9PZU0"/>
<organism evidence="1 2">
    <name type="scientific">Dichomitus squalens</name>
    <dbReference type="NCBI Taxonomy" id="114155"/>
    <lineage>
        <taxon>Eukaryota</taxon>
        <taxon>Fungi</taxon>
        <taxon>Dikarya</taxon>
        <taxon>Basidiomycota</taxon>
        <taxon>Agaricomycotina</taxon>
        <taxon>Agaricomycetes</taxon>
        <taxon>Polyporales</taxon>
        <taxon>Polyporaceae</taxon>
        <taxon>Dichomitus</taxon>
    </lineage>
</organism>
<dbReference type="InterPro" id="IPR009486">
    <property type="entry name" value="Pur_nuclsid_perm"/>
</dbReference>
<proteinExistence type="predicted"/>
<sequence length="108" mass="11851">MVVLGALFRGTLTRRVNFDFGRVITMWTASDSDMLPERLSMADSLCNGQDAGYDASVRNMMYLAGVHVVQGITGEWENMYAKGIEPQNIGTLGCNPPFGLGTHSCFRL</sequence>
<dbReference type="STRING" id="114155.A0A4Q9PZU0"/>
<dbReference type="PANTHER" id="PTHR38643">
    <property type="entry name" value="PURINE NUCLEOSIDE PERMEASE C285.05-RELATED"/>
    <property type="match status" value="1"/>
</dbReference>
<evidence type="ECO:0000313" key="2">
    <source>
        <dbReference type="Proteomes" id="UP000292082"/>
    </source>
</evidence>
<dbReference type="GO" id="GO:0055085">
    <property type="term" value="P:transmembrane transport"/>
    <property type="evidence" value="ECO:0007669"/>
    <property type="project" value="InterPro"/>
</dbReference>
<dbReference type="GO" id="GO:0005783">
    <property type="term" value="C:endoplasmic reticulum"/>
    <property type="evidence" value="ECO:0007669"/>
    <property type="project" value="TreeGrafter"/>
</dbReference>
<dbReference type="Pfam" id="PF06516">
    <property type="entry name" value="NUP"/>
    <property type="match status" value="1"/>
</dbReference>
<dbReference type="EMBL" id="ML145107">
    <property type="protein sequence ID" value="TBU60106.1"/>
    <property type="molecule type" value="Genomic_DNA"/>
</dbReference>
<name>A0A4Q9PZU0_9APHY</name>
<keyword evidence="2" id="KW-1185">Reference proteome</keyword>
<accession>A0A4Q9PZU0</accession>
<protein>
    <submittedName>
        <fullName evidence="1">Uncharacterized protein</fullName>
    </submittedName>
</protein>
<reference evidence="1 2" key="1">
    <citation type="submission" date="2019-01" db="EMBL/GenBank/DDBJ databases">
        <title>Draft genome sequences of three monokaryotic isolates of the white-rot basidiomycete fungus Dichomitus squalens.</title>
        <authorList>
            <consortium name="DOE Joint Genome Institute"/>
            <person name="Lopez S.C."/>
            <person name="Andreopoulos B."/>
            <person name="Pangilinan J."/>
            <person name="Lipzen A."/>
            <person name="Riley R."/>
            <person name="Ahrendt S."/>
            <person name="Ng V."/>
            <person name="Barry K."/>
            <person name="Daum C."/>
            <person name="Grigoriev I.V."/>
            <person name="Hilden K.S."/>
            <person name="Makela M.R."/>
            <person name="de Vries R.P."/>
        </authorList>
    </citation>
    <scope>NUCLEOTIDE SEQUENCE [LARGE SCALE GENOMIC DNA]</scope>
    <source>
        <strain evidence="1 2">CBS 464.89</strain>
    </source>
</reference>
<gene>
    <name evidence="1" type="ORF">BD310DRAFT_346888</name>
</gene>
<dbReference type="Proteomes" id="UP000292082">
    <property type="component" value="Unassembled WGS sequence"/>
</dbReference>
<evidence type="ECO:0000313" key="1">
    <source>
        <dbReference type="EMBL" id="TBU60106.1"/>
    </source>
</evidence>